<proteinExistence type="predicted"/>
<dbReference type="EMBL" id="AKHW03003627">
    <property type="protein sequence ID" value="KYO33860.1"/>
    <property type="molecule type" value="Genomic_DNA"/>
</dbReference>
<evidence type="ECO:0000313" key="1">
    <source>
        <dbReference type="EMBL" id="KYO33860.1"/>
    </source>
</evidence>
<reference evidence="1 2" key="1">
    <citation type="journal article" date="2012" name="Genome Biol.">
        <title>Sequencing three crocodilian genomes to illuminate the evolution of archosaurs and amniotes.</title>
        <authorList>
            <person name="St John J.A."/>
            <person name="Braun E.L."/>
            <person name="Isberg S.R."/>
            <person name="Miles L.G."/>
            <person name="Chong A.Y."/>
            <person name="Gongora J."/>
            <person name="Dalzell P."/>
            <person name="Moran C."/>
            <person name="Bed'hom B."/>
            <person name="Abzhanov A."/>
            <person name="Burgess S.C."/>
            <person name="Cooksey A.M."/>
            <person name="Castoe T.A."/>
            <person name="Crawford N.G."/>
            <person name="Densmore L.D."/>
            <person name="Drew J.C."/>
            <person name="Edwards S.V."/>
            <person name="Faircloth B.C."/>
            <person name="Fujita M.K."/>
            <person name="Greenwold M.J."/>
            <person name="Hoffmann F.G."/>
            <person name="Howard J.M."/>
            <person name="Iguchi T."/>
            <person name="Janes D.E."/>
            <person name="Khan S.Y."/>
            <person name="Kohno S."/>
            <person name="de Koning A.J."/>
            <person name="Lance S.L."/>
            <person name="McCarthy F.M."/>
            <person name="McCormack J.E."/>
            <person name="Merchant M.E."/>
            <person name="Peterson D.G."/>
            <person name="Pollock D.D."/>
            <person name="Pourmand N."/>
            <person name="Raney B.J."/>
            <person name="Roessler K.A."/>
            <person name="Sanford J.R."/>
            <person name="Sawyer R.H."/>
            <person name="Schmidt C.J."/>
            <person name="Triplett E.W."/>
            <person name="Tuberville T.D."/>
            <person name="Venegas-Anaya M."/>
            <person name="Howard J.T."/>
            <person name="Jarvis E.D."/>
            <person name="Guillette L.J.Jr."/>
            <person name="Glenn T.C."/>
            <person name="Green R.E."/>
            <person name="Ray D.A."/>
        </authorList>
    </citation>
    <scope>NUCLEOTIDE SEQUENCE [LARGE SCALE GENOMIC DNA]</scope>
    <source>
        <strain evidence="1">KSC_2009_1</strain>
    </source>
</reference>
<organism evidence="1 2">
    <name type="scientific">Alligator mississippiensis</name>
    <name type="common">American alligator</name>
    <dbReference type="NCBI Taxonomy" id="8496"/>
    <lineage>
        <taxon>Eukaryota</taxon>
        <taxon>Metazoa</taxon>
        <taxon>Chordata</taxon>
        <taxon>Craniata</taxon>
        <taxon>Vertebrata</taxon>
        <taxon>Euteleostomi</taxon>
        <taxon>Archelosauria</taxon>
        <taxon>Archosauria</taxon>
        <taxon>Crocodylia</taxon>
        <taxon>Alligatoridae</taxon>
        <taxon>Alligatorinae</taxon>
        <taxon>Alligator</taxon>
    </lineage>
</organism>
<keyword evidence="2" id="KW-1185">Reference proteome</keyword>
<evidence type="ECO:0000313" key="2">
    <source>
        <dbReference type="Proteomes" id="UP000050525"/>
    </source>
</evidence>
<dbReference type="AlphaFoldDB" id="A0A151NAM0"/>
<sequence length="116" mass="13207">MEVAKEWEVWVEAWWEENITQEIAQEDVRDQAGWEIWAKLLTLEQKQIDLVRQQVAIQAQAVEATNDNCQILDTLLGLVVMCASPTAPSLSMTPQGPLYLPNTLQQAPTWAWEEVS</sequence>
<dbReference type="Proteomes" id="UP000050525">
    <property type="component" value="Unassembled WGS sequence"/>
</dbReference>
<gene>
    <name evidence="1" type="ORF">Y1Q_0024489</name>
</gene>
<accession>A0A151NAM0</accession>
<comment type="caution">
    <text evidence="1">The sequence shown here is derived from an EMBL/GenBank/DDBJ whole genome shotgun (WGS) entry which is preliminary data.</text>
</comment>
<name>A0A151NAM0_ALLMI</name>
<protein>
    <submittedName>
        <fullName evidence="1">Uncharacterized protein</fullName>
    </submittedName>
</protein>